<reference evidence="2 3" key="1">
    <citation type="submission" date="2019-07" db="EMBL/GenBank/DDBJ databases">
        <title>Whole genome shotgun sequence of Oceanithermus desulfurans NBRC 100063.</title>
        <authorList>
            <person name="Hosoyama A."/>
            <person name="Uohara A."/>
            <person name="Ohji S."/>
            <person name="Ichikawa N."/>
        </authorList>
    </citation>
    <scope>NUCLEOTIDE SEQUENCE [LARGE SCALE GENOMIC DNA]</scope>
    <source>
        <strain evidence="2 3">NBRC 100063</strain>
    </source>
</reference>
<keyword evidence="1" id="KW-0472">Membrane</keyword>
<dbReference type="RefSeq" id="WP_147146033.1">
    <property type="nucleotide sequence ID" value="NZ_BJXN01000004.1"/>
</dbReference>
<dbReference type="EMBL" id="BJXN01000004">
    <property type="protein sequence ID" value="GEM89326.1"/>
    <property type="molecule type" value="Genomic_DNA"/>
</dbReference>
<proteinExistence type="predicted"/>
<evidence type="ECO:0000313" key="3">
    <source>
        <dbReference type="Proteomes" id="UP000321827"/>
    </source>
</evidence>
<evidence type="ECO:0000256" key="1">
    <source>
        <dbReference type="SAM" id="Phobius"/>
    </source>
</evidence>
<protein>
    <submittedName>
        <fullName evidence="2">Uncharacterized protein</fullName>
    </submittedName>
</protein>
<name>A0A511RKH3_9DEIN</name>
<keyword evidence="1" id="KW-1133">Transmembrane helix</keyword>
<comment type="caution">
    <text evidence="2">The sequence shown here is derived from an EMBL/GenBank/DDBJ whole genome shotgun (WGS) entry which is preliminary data.</text>
</comment>
<keyword evidence="1" id="KW-0812">Transmembrane</keyword>
<accession>A0A511RKH3</accession>
<feature type="transmembrane region" description="Helical" evidence="1">
    <location>
        <begin position="6"/>
        <end position="25"/>
    </location>
</feature>
<dbReference type="Proteomes" id="UP000321827">
    <property type="component" value="Unassembled WGS sequence"/>
</dbReference>
<evidence type="ECO:0000313" key="2">
    <source>
        <dbReference type="EMBL" id="GEM89326.1"/>
    </source>
</evidence>
<sequence>MSGIAYFWMAVGFLFTMLGGLIFVFSLQPEGGERRYAYASWAVAVFFYLLAAWTFWRGI</sequence>
<dbReference type="OrthoDB" id="9853003at2"/>
<feature type="transmembrane region" description="Helical" evidence="1">
    <location>
        <begin position="37"/>
        <end position="56"/>
    </location>
</feature>
<dbReference type="AlphaFoldDB" id="A0A511RKH3"/>
<gene>
    <name evidence="2" type="ORF">ODE01S_07600</name>
</gene>
<organism evidence="2 3">
    <name type="scientific">Oceanithermus desulfurans NBRC 100063</name>
    <dbReference type="NCBI Taxonomy" id="1227550"/>
    <lineage>
        <taxon>Bacteria</taxon>
        <taxon>Thermotogati</taxon>
        <taxon>Deinococcota</taxon>
        <taxon>Deinococci</taxon>
        <taxon>Thermales</taxon>
        <taxon>Thermaceae</taxon>
        <taxon>Oceanithermus</taxon>
    </lineage>
</organism>